<dbReference type="AlphaFoldDB" id="A0A4P7IEJ9"/>
<dbReference type="Proteomes" id="UP000294853">
    <property type="component" value="Chromosome"/>
</dbReference>
<dbReference type="InterPro" id="IPR017517">
    <property type="entry name" value="Maleyloyr_isom"/>
</dbReference>
<dbReference type="GO" id="GO:0046872">
    <property type="term" value="F:metal ion binding"/>
    <property type="evidence" value="ECO:0007669"/>
    <property type="project" value="InterPro"/>
</dbReference>
<dbReference type="EMBL" id="CP038436">
    <property type="protein sequence ID" value="QBX55150.1"/>
    <property type="molecule type" value="Genomic_DNA"/>
</dbReference>
<organism evidence="2 3">
    <name type="scientific">Nocardioides seonyuensis</name>
    <dbReference type="NCBI Taxonomy" id="2518371"/>
    <lineage>
        <taxon>Bacteria</taxon>
        <taxon>Bacillati</taxon>
        <taxon>Actinomycetota</taxon>
        <taxon>Actinomycetes</taxon>
        <taxon>Propionibacteriales</taxon>
        <taxon>Nocardioidaceae</taxon>
        <taxon>Nocardioides</taxon>
    </lineage>
</organism>
<dbReference type="KEGG" id="nsn:EXE58_06555"/>
<dbReference type="InterPro" id="IPR017520">
    <property type="entry name" value="CHP03086"/>
</dbReference>
<dbReference type="NCBIfam" id="TIGR03086">
    <property type="entry name" value="TIGR03086 family metal-binding protein"/>
    <property type="match status" value="1"/>
</dbReference>
<dbReference type="RefSeq" id="WP_135267118.1">
    <property type="nucleotide sequence ID" value="NZ_CP038436.1"/>
</dbReference>
<evidence type="ECO:0000313" key="2">
    <source>
        <dbReference type="EMBL" id="QBX55150.1"/>
    </source>
</evidence>
<keyword evidence="3" id="KW-1185">Reference proteome</keyword>
<protein>
    <submittedName>
        <fullName evidence="2">TIGR03086 family protein</fullName>
    </submittedName>
</protein>
<gene>
    <name evidence="2" type="ORF">EXE58_06555</name>
</gene>
<dbReference type="InterPro" id="IPR024344">
    <property type="entry name" value="MDMPI_metal-binding"/>
</dbReference>
<name>A0A4P7IEJ9_9ACTN</name>
<dbReference type="OrthoDB" id="5185819at2"/>
<dbReference type="NCBIfam" id="TIGR03083">
    <property type="entry name" value="maleylpyruvate isomerase family mycothiol-dependent enzyme"/>
    <property type="match status" value="1"/>
</dbReference>
<dbReference type="InterPro" id="IPR034660">
    <property type="entry name" value="DinB/YfiT-like"/>
</dbReference>
<reference evidence="2 3" key="1">
    <citation type="submission" date="2019-03" db="EMBL/GenBank/DDBJ databases">
        <title>Three New Species of Nocardioides, Nocardioides euryhalodurans sp. nov., Nocardioides seonyuensis sp. nov. and Nocardioides eburneoflavus sp. nov. Iolated from Soil.</title>
        <authorList>
            <person name="Roh S.G."/>
            <person name="Lee C."/>
            <person name="Kim M.-K."/>
            <person name="Kim S.B."/>
        </authorList>
    </citation>
    <scope>NUCLEOTIDE SEQUENCE [LARGE SCALE GENOMIC DNA]</scope>
    <source>
        <strain evidence="2 3">MMS17-SY207-3</strain>
    </source>
</reference>
<dbReference type="Pfam" id="PF11716">
    <property type="entry name" value="MDMPI_N"/>
    <property type="match status" value="1"/>
</dbReference>
<sequence length="180" mass="19499">MDNPRQPVVVLSRALDQAGDVLAAVHADDLGKPTPCADWTVRDLADHLVAAPRHFLQQARGEDDDWSASPGVEEGAWATTFRADADDLIHHWHAQGDDALAKADWQSAELGVHTWDLQRALGRTTPLVDEVAERGLAFMQQGLTEENRGEAFGAPVEVGDDASPYDRLAAFAGRDPGWSA</sequence>
<proteinExistence type="predicted"/>
<dbReference type="SUPFAM" id="SSF109854">
    <property type="entry name" value="DinB/YfiT-like putative metalloenzymes"/>
    <property type="match status" value="1"/>
</dbReference>
<evidence type="ECO:0000313" key="3">
    <source>
        <dbReference type="Proteomes" id="UP000294853"/>
    </source>
</evidence>
<dbReference type="Gene3D" id="1.20.120.450">
    <property type="entry name" value="dinb family like domain"/>
    <property type="match status" value="1"/>
</dbReference>
<accession>A0A4P7IEJ9</accession>
<feature type="domain" description="Mycothiol-dependent maleylpyruvate isomerase metal-binding" evidence="1">
    <location>
        <begin position="13"/>
        <end position="119"/>
    </location>
</feature>
<evidence type="ECO:0000259" key="1">
    <source>
        <dbReference type="Pfam" id="PF11716"/>
    </source>
</evidence>